<protein>
    <recommendedName>
        <fullName evidence="2">Exostosin GT47 domain-containing protein</fullName>
    </recommendedName>
</protein>
<feature type="domain" description="Exostosin GT47" evidence="2">
    <location>
        <begin position="17"/>
        <end position="171"/>
    </location>
</feature>
<dbReference type="InterPro" id="IPR040911">
    <property type="entry name" value="Exostosin_GT47"/>
</dbReference>
<comment type="similarity">
    <text evidence="1">Belongs to the glycosyltransferase 47 family.</text>
</comment>
<comment type="caution">
    <text evidence="3">The sequence shown here is derived from an EMBL/GenBank/DDBJ whole genome shotgun (WGS) entry which is preliminary data.</text>
</comment>
<organism evidence="3 4">
    <name type="scientific">Prorocentrum cordatum</name>
    <dbReference type="NCBI Taxonomy" id="2364126"/>
    <lineage>
        <taxon>Eukaryota</taxon>
        <taxon>Sar</taxon>
        <taxon>Alveolata</taxon>
        <taxon>Dinophyceae</taxon>
        <taxon>Prorocentrales</taxon>
        <taxon>Prorocentraceae</taxon>
        <taxon>Prorocentrum</taxon>
    </lineage>
</organism>
<evidence type="ECO:0000256" key="1">
    <source>
        <dbReference type="ARBA" id="ARBA00010271"/>
    </source>
</evidence>
<dbReference type="Pfam" id="PF03016">
    <property type="entry name" value="Exostosin_GT47"/>
    <property type="match status" value="1"/>
</dbReference>
<reference evidence="3" key="1">
    <citation type="submission" date="2023-10" db="EMBL/GenBank/DDBJ databases">
        <authorList>
            <person name="Chen Y."/>
            <person name="Shah S."/>
            <person name="Dougan E. K."/>
            <person name="Thang M."/>
            <person name="Chan C."/>
        </authorList>
    </citation>
    <scope>NUCLEOTIDE SEQUENCE [LARGE SCALE GENOMIC DNA]</scope>
</reference>
<name>A0ABN9UAA6_9DINO</name>
<keyword evidence="4" id="KW-1185">Reference proteome</keyword>
<accession>A0ABN9UAA6</accession>
<proteinExistence type="inferred from homology"/>
<dbReference type="Proteomes" id="UP001189429">
    <property type="component" value="Unassembled WGS sequence"/>
</dbReference>
<gene>
    <name evidence="3" type="ORF">PCOR1329_LOCUS46289</name>
</gene>
<dbReference type="InterPro" id="IPR004263">
    <property type="entry name" value="Exostosin"/>
</dbReference>
<sequence length="236" mass="26873">MVLQDDFWFGVPLVRSLQVPYVAHRQLDAVAWGNTSSLQKVQARNITFMFHGKGYRNAEGRNRGILMNMIRGNFSNTSLVDYSFERDRDQANQFRRVRETAQIYLQSKFCLVLPGDTHTTRRLYDAMAAGCVPVVYGSVLLPFRESVPWTELVVFIDSCRADRVIETLRELLLLEDVAQRGKAAQEAYTRWLSFTRGTGMVSAIVLREEVEVMSAFGDRAAKFSKVREGCGPDNLF</sequence>
<dbReference type="PANTHER" id="PTHR11062:SF281">
    <property type="entry name" value="EXOSTOSIN-LIKE 2"/>
    <property type="match status" value="1"/>
</dbReference>
<evidence type="ECO:0000313" key="4">
    <source>
        <dbReference type="Proteomes" id="UP001189429"/>
    </source>
</evidence>
<evidence type="ECO:0000313" key="3">
    <source>
        <dbReference type="EMBL" id="CAK0855614.1"/>
    </source>
</evidence>
<dbReference type="PANTHER" id="PTHR11062">
    <property type="entry name" value="EXOSTOSIN HEPARAN SULFATE GLYCOSYLTRANSFERASE -RELATED"/>
    <property type="match status" value="1"/>
</dbReference>
<evidence type="ECO:0000259" key="2">
    <source>
        <dbReference type="Pfam" id="PF03016"/>
    </source>
</evidence>
<dbReference type="EMBL" id="CAUYUJ010015567">
    <property type="protein sequence ID" value="CAK0855614.1"/>
    <property type="molecule type" value="Genomic_DNA"/>
</dbReference>